<organism evidence="2 3">
    <name type="scientific">Natrinema hispanicum</name>
    <dbReference type="NCBI Taxonomy" id="392421"/>
    <lineage>
        <taxon>Archaea</taxon>
        <taxon>Methanobacteriati</taxon>
        <taxon>Methanobacteriota</taxon>
        <taxon>Stenosarchaea group</taxon>
        <taxon>Halobacteria</taxon>
        <taxon>Halobacteriales</taxon>
        <taxon>Natrialbaceae</taxon>
        <taxon>Natrinema</taxon>
    </lineage>
</organism>
<protein>
    <submittedName>
        <fullName evidence="2">Uncharacterized protein</fullName>
    </submittedName>
</protein>
<dbReference type="AlphaFoldDB" id="A0A1I0I825"/>
<feature type="non-terminal residue" evidence="2">
    <location>
        <position position="1"/>
    </location>
</feature>
<accession>A0A1I0I825</accession>
<evidence type="ECO:0000313" key="2">
    <source>
        <dbReference type="EMBL" id="SET92882.1"/>
    </source>
</evidence>
<proteinExistence type="predicted"/>
<evidence type="ECO:0000313" key="3">
    <source>
        <dbReference type="Proteomes" id="UP000199320"/>
    </source>
</evidence>
<name>A0A1I0I825_9EURY</name>
<gene>
    <name evidence="2" type="ORF">SAMN04488694_11762</name>
</gene>
<sequence length="94" mass="10386">RTVLRRRPVRPRNEAISEKAVGERTFQKSVSVLTVQSEYHDTSDSADTCRRPAGKNNTGTPNTVEDRGNGGLAPPPVHQFDVWGYPCPKGLVVR</sequence>
<dbReference type="EMBL" id="FOIC01000017">
    <property type="protein sequence ID" value="SET92882.1"/>
    <property type="molecule type" value="Genomic_DNA"/>
</dbReference>
<keyword evidence="3" id="KW-1185">Reference proteome</keyword>
<dbReference type="Proteomes" id="UP000199320">
    <property type="component" value="Unassembled WGS sequence"/>
</dbReference>
<feature type="region of interest" description="Disordered" evidence="1">
    <location>
        <begin position="37"/>
        <end position="77"/>
    </location>
</feature>
<reference evidence="3" key="1">
    <citation type="submission" date="2016-10" db="EMBL/GenBank/DDBJ databases">
        <authorList>
            <person name="Varghese N."/>
            <person name="Submissions S."/>
        </authorList>
    </citation>
    <scope>NUCLEOTIDE SEQUENCE [LARGE SCALE GENOMIC DNA]</scope>
    <source>
        <strain evidence="3">CDM_6</strain>
    </source>
</reference>
<feature type="compositionally biased region" description="Basic and acidic residues" evidence="1">
    <location>
        <begin position="38"/>
        <end position="50"/>
    </location>
</feature>
<evidence type="ECO:0000256" key="1">
    <source>
        <dbReference type="SAM" id="MobiDB-lite"/>
    </source>
</evidence>